<organism evidence="5 6">
    <name type="scientific">Limulus polyphemus</name>
    <name type="common">Atlantic horseshoe crab</name>
    <dbReference type="NCBI Taxonomy" id="6850"/>
    <lineage>
        <taxon>Eukaryota</taxon>
        <taxon>Metazoa</taxon>
        <taxon>Ecdysozoa</taxon>
        <taxon>Arthropoda</taxon>
        <taxon>Chelicerata</taxon>
        <taxon>Merostomata</taxon>
        <taxon>Xiphosura</taxon>
        <taxon>Limulidae</taxon>
        <taxon>Limulus</taxon>
    </lineage>
</organism>
<feature type="chain" id="PRO_5045978651" evidence="3">
    <location>
        <begin position="21"/>
        <end position="290"/>
    </location>
</feature>
<dbReference type="SUPFAM" id="SSF50494">
    <property type="entry name" value="Trypsin-like serine proteases"/>
    <property type="match status" value="1"/>
</dbReference>
<keyword evidence="1" id="KW-0353">Hemolymph clotting</keyword>
<dbReference type="Pfam" id="PF00089">
    <property type="entry name" value="Trypsin"/>
    <property type="match status" value="1"/>
</dbReference>
<evidence type="ECO:0000256" key="2">
    <source>
        <dbReference type="ARBA" id="ARBA00023157"/>
    </source>
</evidence>
<sequence length="290" mass="32463">MGRMSIRLILVLVAFVYANASNNRVCGEKKIPDSFINEFKEARGAIIQNWPWTAALFTRVKDNPSRYICGATLITSRHLLTAAVCVDRGTPTNFTVLLGQDNIKLHGSKRQELAVESFKIHEHHKHGSFENDLAILKLERPVEYSESISPVCLPYNLLKRNIGAKTAFVTGWGQTTLEGETSENMLVLQVPIWNQKDCQDKYERLAVTINKTMLCAGRPEGGTDACAKDCCSICSCLRYDGFSGSPLVLLEEDKFSVVGLLSFGYSCGKQIPTVYTRITEYLDWIEINQQ</sequence>
<dbReference type="Proteomes" id="UP000694941">
    <property type="component" value="Unplaced"/>
</dbReference>
<dbReference type="InterPro" id="IPR043504">
    <property type="entry name" value="Peptidase_S1_PA_chymotrypsin"/>
</dbReference>
<reference evidence="6" key="1">
    <citation type="submission" date="2025-08" db="UniProtKB">
        <authorList>
            <consortium name="RefSeq"/>
        </authorList>
    </citation>
    <scope>IDENTIFICATION</scope>
    <source>
        <tissue evidence="6">Muscle</tissue>
    </source>
</reference>
<feature type="signal peptide" evidence="3">
    <location>
        <begin position="1"/>
        <end position="20"/>
    </location>
</feature>
<evidence type="ECO:0000259" key="4">
    <source>
        <dbReference type="PROSITE" id="PS50240"/>
    </source>
</evidence>
<dbReference type="PANTHER" id="PTHR24252:SF8">
    <property type="entry name" value="ACROSIN"/>
    <property type="match status" value="1"/>
</dbReference>
<keyword evidence="2" id="KW-1015">Disulfide bond</keyword>
<feature type="domain" description="Peptidase S1" evidence="4">
    <location>
        <begin position="25"/>
        <end position="290"/>
    </location>
</feature>
<protein>
    <submittedName>
        <fullName evidence="6">Venom protease-like isoform X1</fullName>
    </submittedName>
</protein>
<dbReference type="InterPro" id="IPR001314">
    <property type="entry name" value="Peptidase_S1A"/>
</dbReference>
<dbReference type="RefSeq" id="XP_022244258.1">
    <property type="nucleotide sequence ID" value="XM_022388550.1"/>
</dbReference>
<dbReference type="CDD" id="cd00190">
    <property type="entry name" value="Tryp_SPc"/>
    <property type="match status" value="1"/>
</dbReference>
<name>A0ABM1SKV2_LIMPO</name>
<keyword evidence="3" id="KW-0732">Signal</keyword>
<dbReference type="PRINTS" id="PR00722">
    <property type="entry name" value="CHYMOTRYPSIN"/>
</dbReference>
<dbReference type="GeneID" id="106461556"/>
<dbReference type="Gene3D" id="2.40.10.10">
    <property type="entry name" value="Trypsin-like serine proteases"/>
    <property type="match status" value="1"/>
</dbReference>
<dbReference type="PROSITE" id="PS50240">
    <property type="entry name" value="TRYPSIN_DOM"/>
    <property type="match status" value="1"/>
</dbReference>
<gene>
    <name evidence="6" type="primary">LOC106461556</name>
</gene>
<keyword evidence="5" id="KW-1185">Reference proteome</keyword>
<accession>A0ABM1SKV2</accession>
<evidence type="ECO:0000313" key="6">
    <source>
        <dbReference type="RefSeq" id="XP_022244258.1"/>
    </source>
</evidence>
<dbReference type="PANTHER" id="PTHR24252">
    <property type="entry name" value="ACROSIN-RELATED"/>
    <property type="match status" value="1"/>
</dbReference>
<dbReference type="SMART" id="SM00020">
    <property type="entry name" value="Tryp_SPc"/>
    <property type="match status" value="1"/>
</dbReference>
<dbReference type="InterPro" id="IPR001254">
    <property type="entry name" value="Trypsin_dom"/>
</dbReference>
<evidence type="ECO:0000256" key="3">
    <source>
        <dbReference type="SAM" id="SignalP"/>
    </source>
</evidence>
<dbReference type="InterPro" id="IPR009003">
    <property type="entry name" value="Peptidase_S1_PA"/>
</dbReference>
<proteinExistence type="predicted"/>
<evidence type="ECO:0000313" key="5">
    <source>
        <dbReference type="Proteomes" id="UP000694941"/>
    </source>
</evidence>
<evidence type="ECO:0000256" key="1">
    <source>
        <dbReference type="ARBA" id="ARBA00022820"/>
    </source>
</evidence>